<evidence type="ECO:0000259" key="4">
    <source>
        <dbReference type="PROSITE" id="PS50075"/>
    </source>
</evidence>
<dbReference type="Gene3D" id="3.40.50.12780">
    <property type="entry name" value="N-terminal domain of ligase-like"/>
    <property type="match status" value="1"/>
</dbReference>
<dbReference type="SUPFAM" id="SSF52777">
    <property type="entry name" value="CoA-dependent acyltransferases"/>
    <property type="match status" value="2"/>
</dbReference>
<dbReference type="SUPFAM" id="SSF47336">
    <property type="entry name" value="ACP-like"/>
    <property type="match status" value="1"/>
</dbReference>
<dbReference type="InterPro" id="IPR020802">
    <property type="entry name" value="TesA-like"/>
</dbReference>
<dbReference type="InterPro" id="IPR009081">
    <property type="entry name" value="PP-bd_ACP"/>
</dbReference>
<keyword evidence="2" id="KW-0596">Phosphopantetheine</keyword>
<comment type="cofactor">
    <cofactor evidence="1">
        <name>pantetheine 4'-phosphate</name>
        <dbReference type="ChEBI" id="CHEBI:47942"/>
    </cofactor>
</comment>
<dbReference type="InterPro" id="IPR023213">
    <property type="entry name" value="CAT-like_dom_sf"/>
</dbReference>
<dbReference type="PANTHER" id="PTHR45527:SF1">
    <property type="entry name" value="FATTY ACID SYNTHASE"/>
    <property type="match status" value="1"/>
</dbReference>
<evidence type="ECO:0000256" key="1">
    <source>
        <dbReference type="ARBA" id="ARBA00001957"/>
    </source>
</evidence>
<dbReference type="InterPro" id="IPR010071">
    <property type="entry name" value="AA_adenyl_dom"/>
</dbReference>
<dbReference type="Pfam" id="PF00501">
    <property type="entry name" value="AMP-binding"/>
    <property type="match status" value="1"/>
</dbReference>
<dbReference type="InterPro" id="IPR000873">
    <property type="entry name" value="AMP-dep_synth/lig_dom"/>
</dbReference>
<gene>
    <name evidence="5" type="ORF">AB1207_20990</name>
</gene>
<dbReference type="PROSITE" id="PS00012">
    <property type="entry name" value="PHOSPHOPANTETHEINE"/>
    <property type="match status" value="1"/>
</dbReference>
<dbReference type="InterPro" id="IPR020806">
    <property type="entry name" value="PKS_PP-bd"/>
</dbReference>
<dbReference type="Gene3D" id="3.30.559.30">
    <property type="entry name" value="Nonribosomal peptide synthetase, condensation domain"/>
    <property type="match status" value="1"/>
</dbReference>
<evidence type="ECO:0000256" key="3">
    <source>
        <dbReference type="ARBA" id="ARBA00022553"/>
    </source>
</evidence>
<keyword evidence="6" id="KW-1185">Reference proteome</keyword>
<dbReference type="NCBIfam" id="TIGR01733">
    <property type="entry name" value="AA-adenyl-dom"/>
    <property type="match status" value="1"/>
</dbReference>
<dbReference type="InterPro" id="IPR029058">
    <property type="entry name" value="AB_hydrolase_fold"/>
</dbReference>
<comment type="caution">
    <text evidence="5">The sequence shown here is derived from an EMBL/GenBank/DDBJ whole genome shotgun (WGS) entry which is preliminary data.</text>
</comment>
<dbReference type="InterPro" id="IPR006162">
    <property type="entry name" value="Ppantetheine_attach_site"/>
</dbReference>
<dbReference type="Pfam" id="PF00550">
    <property type="entry name" value="PP-binding"/>
    <property type="match status" value="1"/>
</dbReference>
<dbReference type="InterPro" id="IPR001031">
    <property type="entry name" value="Thioesterase"/>
</dbReference>
<keyword evidence="3" id="KW-0597">Phosphoprotein</keyword>
<accession>A0ABV3PCK8</accession>
<dbReference type="SMART" id="SM00824">
    <property type="entry name" value="PKS_TE"/>
    <property type="match status" value="1"/>
</dbReference>
<name>A0ABV3PCK8_9ACTN</name>
<dbReference type="SUPFAM" id="SSF56801">
    <property type="entry name" value="Acetyl-CoA synthetase-like"/>
    <property type="match status" value="1"/>
</dbReference>
<protein>
    <submittedName>
        <fullName evidence="5">Amino acid adenylation domain-containing protein</fullName>
    </submittedName>
</protein>
<dbReference type="InterPro" id="IPR036736">
    <property type="entry name" value="ACP-like_sf"/>
</dbReference>
<dbReference type="PROSITE" id="PS50075">
    <property type="entry name" value="CARRIER"/>
    <property type="match status" value="1"/>
</dbReference>
<dbReference type="Pfam" id="PF00668">
    <property type="entry name" value="Condensation"/>
    <property type="match status" value="1"/>
</dbReference>
<dbReference type="InterPro" id="IPR001242">
    <property type="entry name" value="Condensation_dom"/>
</dbReference>
<dbReference type="InterPro" id="IPR042099">
    <property type="entry name" value="ANL_N_sf"/>
</dbReference>
<dbReference type="PANTHER" id="PTHR45527">
    <property type="entry name" value="NONRIBOSOMAL PEPTIDE SYNTHETASE"/>
    <property type="match status" value="1"/>
</dbReference>
<organism evidence="5 6">
    <name type="scientific">Kineococcus endophyticus</name>
    <dbReference type="NCBI Taxonomy" id="1181883"/>
    <lineage>
        <taxon>Bacteria</taxon>
        <taxon>Bacillati</taxon>
        <taxon>Actinomycetota</taxon>
        <taxon>Actinomycetes</taxon>
        <taxon>Kineosporiales</taxon>
        <taxon>Kineosporiaceae</taxon>
        <taxon>Kineococcus</taxon>
    </lineage>
</organism>
<dbReference type="InterPro" id="IPR025110">
    <property type="entry name" value="AMP-bd_C"/>
</dbReference>
<dbReference type="SUPFAM" id="SSF53474">
    <property type="entry name" value="alpha/beta-Hydrolases"/>
    <property type="match status" value="1"/>
</dbReference>
<dbReference type="Gene3D" id="3.30.300.30">
    <property type="match status" value="1"/>
</dbReference>
<dbReference type="Pfam" id="PF00975">
    <property type="entry name" value="Thioesterase"/>
    <property type="match status" value="1"/>
</dbReference>
<dbReference type="InterPro" id="IPR045851">
    <property type="entry name" value="AMP-bd_C_sf"/>
</dbReference>
<evidence type="ECO:0000313" key="6">
    <source>
        <dbReference type="Proteomes" id="UP001555826"/>
    </source>
</evidence>
<dbReference type="Gene3D" id="3.40.50.1820">
    <property type="entry name" value="alpha/beta hydrolase"/>
    <property type="match status" value="1"/>
</dbReference>
<reference evidence="5 6" key="1">
    <citation type="submission" date="2024-07" db="EMBL/GenBank/DDBJ databases">
        <authorList>
            <person name="Thanompreechachai J."/>
            <person name="Duangmal K."/>
        </authorList>
    </citation>
    <scope>NUCLEOTIDE SEQUENCE [LARGE SCALE GENOMIC DNA]</scope>
    <source>
        <strain evidence="5 6">KCTC 19886</strain>
    </source>
</reference>
<dbReference type="PROSITE" id="PS00455">
    <property type="entry name" value="AMP_BINDING"/>
    <property type="match status" value="1"/>
</dbReference>
<dbReference type="SMART" id="SM00823">
    <property type="entry name" value="PKS_PP"/>
    <property type="match status" value="1"/>
</dbReference>
<dbReference type="InterPro" id="IPR020845">
    <property type="entry name" value="AMP-binding_CS"/>
</dbReference>
<feature type="domain" description="Carrier" evidence="4">
    <location>
        <begin position="965"/>
        <end position="1040"/>
    </location>
</feature>
<dbReference type="EMBL" id="JBFNQN010000016">
    <property type="protein sequence ID" value="MEW9267235.1"/>
    <property type="molecule type" value="Genomic_DNA"/>
</dbReference>
<dbReference type="CDD" id="cd05930">
    <property type="entry name" value="A_NRPS"/>
    <property type="match status" value="1"/>
</dbReference>
<dbReference type="Pfam" id="PF13193">
    <property type="entry name" value="AMP-binding_C"/>
    <property type="match status" value="1"/>
</dbReference>
<proteinExistence type="predicted"/>
<evidence type="ECO:0000256" key="2">
    <source>
        <dbReference type="ARBA" id="ARBA00022450"/>
    </source>
</evidence>
<dbReference type="Gene3D" id="3.30.559.10">
    <property type="entry name" value="Chloramphenicol acetyltransferase-like domain"/>
    <property type="match status" value="1"/>
</dbReference>
<evidence type="ECO:0000313" key="5">
    <source>
        <dbReference type="EMBL" id="MEW9267235.1"/>
    </source>
</evidence>
<sequence>MTTTSPPATTTATTAAVEVLPLSPLQAGLLFHSVAGDGTLDVYSMQSTYRFVPGTDLGVLRSACAALLERHGALRAGFSAALLDRPVQFVPAQVALPWRAVRSDPADAAAAQAELSALQRQERERRFDVDRPPLVRFVGLDLGTHGVHLLVTNHHLVLDGWSDALLVVELLRHVRAGGRDTTLPPAPQFREFLGWLAGRDAAADRAAWRGALGGLTAGTTVAEPSAVRQQVLPDVVERDLPGDLTDRLLATARGAAVSVSTVCSTVWALVLRSLTGSDDVVFGQTVSGRPPELPGVDETVGLFLNTVPHRVRLDPALDVTSLLRRVHRESGALVEHHHVGLGDVQRDAGLGPLFDTLYVMRNTPEDDAAFAELAAATGLADVEGGDATHYPLTFVVHPGEPYRFILSHAPDVFPAAAAEGLLDRAVGVLGALTEDPHRLLGTVATLDPAVAGELVASWTGDHRDLPADSLTARLARTAARFPDRTALVDDDVALDFGRLWAAVTVQAQELQRTGVRPGDRVGIDLPRGAGTVVALLAVLAAGAAYVPVDPTHPADRRARVLHRAGVVTTLDPTTVLPLPGPGTRSSVTAGELHPAYRHDDLAYVMFTSGSTGEPKGVQVEQRGLVNMAENHRRRIFEPAGAAPGAEPWRVAHAISFAFDMSWEELLWLLDGHEVHLLSEEVRRDPALMAALVDEHRVDVLNVTPSVASALLAAGLLDAGRHRPRLVLLGGEAVGPDVWNALRDAPGTEGYNLYGPTEYTINTLGGGTAESATPTVGRPVDGTDVRVLDTSLRPVPDGVPGELWIAGAGLARGYHDAPALTAERFVADPWGPPGRRMYRTGDVVSRRPDGSFDFHGRSDTQVKVRGFRVEPGEVAAAVARDVLVARAAVVVRPAPGGNPLLVGYVVAAAPDLSDRLGEVTERLRRDLPEHMVPAALVVVDDLPLTVNSKLDVAALPVPDLTATGRAPRTAEEETVCAAFAEVLGLPRFGADDDFHTAGGHSLLAMRLAALLTDRLGTRVGVAAVLANPTPAGLLDALHRPQADPWGPLLPLGGQDTARGTVVCVPPLLGLGWTFAALASRLPGAQRVLALQSPALAADPAEVAALPTTLDGLADLLVPHVLAGTAGEPVHLVGFSFGAHLAHVLASRLEERGVDLASLTLLDPGAPGGVLPVGVEVPDPVGADQEAMEYLLTLSLRERPDWLTPPHDPDDVLAFLAEGSGVLAGFGRPELDRIVRSAVHSASVLGTAEPRPVAAPVLLVASTAPGHRTGRVPTTADLEAERDAWQPFCRRPVELRTVDVVHTAITSPAGSDQVARLLTPFTTAALAGRTDHPRSTQETR</sequence>
<dbReference type="Proteomes" id="UP001555826">
    <property type="component" value="Unassembled WGS sequence"/>
</dbReference>